<dbReference type="PANTHER" id="PTHR11559">
    <property type="entry name" value="CARBOXYLESTERASE"/>
    <property type="match status" value="1"/>
</dbReference>
<comment type="caution">
    <text evidence="7">The sequence shown here is derived from an EMBL/GenBank/DDBJ whole genome shotgun (WGS) entry which is preliminary data.</text>
</comment>
<keyword evidence="5" id="KW-1133">Transmembrane helix</keyword>
<dbReference type="InterPro" id="IPR019819">
    <property type="entry name" value="Carboxylesterase_B_CS"/>
</dbReference>
<keyword evidence="5" id="KW-0472">Membrane</keyword>
<name>A0ABP0BND0_9PEZI</name>
<dbReference type="PROSITE" id="PS00122">
    <property type="entry name" value="CARBOXYLESTERASE_B_1"/>
    <property type="match status" value="1"/>
</dbReference>
<keyword evidence="5" id="KW-0812">Transmembrane</keyword>
<dbReference type="Gene3D" id="3.40.50.1820">
    <property type="entry name" value="alpha/beta hydrolase"/>
    <property type="match status" value="1"/>
</dbReference>
<dbReference type="PROSITE" id="PS00941">
    <property type="entry name" value="CARBOXYLESTERASE_B_2"/>
    <property type="match status" value="1"/>
</dbReference>
<dbReference type="InterPro" id="IPR050309">
    <property type="entry name" value="Type-B_Carboxylest/Lipase"/>
</dbReference>
<evidence type="ECO:0000313" key="7">
    <source>
        <dbReference type="EMBL" id="CAK7221093.1"/>
    </source>
</evidence>
<dbReference type="EC" id="3.1.1.-" evidence="3"/>
<gene>
    <name evidence="7" type="ORF">SEUCBS140593_004453</name>
</gene>
<dbReference type="InterPro" id="IPR002018">
    <property type="entry name" value="CarbesteraseB"/>
</dbReference>
<accession>A0ABP0BND0</accession>
<keyword evidence="8" id="KW-1185">Reference proteome</keyword>
<evidence type="ECO:0000256" key="3">
    <source>
        <dbReference type="RuleBase" id="RU361235"/>
    </source>
</evidence>
<evidence type="ECO:0000256" key="1">
    <source>
        <dbReference type="ARBA" id="ARBA00005964"/>
    </source>
</evidence>
<evidence type="ECO:0000259" key="6">
    <source>
        <dbReference type="Pfam" id="PF00135"/>
    </source>
</evidence>
<dbReference type="Proteomes" id="UP001642482">
    <property type="component" value="Unassembled WGS sequence"/>
</dbReference>
<reference evidence="7 8" key="1">
    <citation type="submission" date="2024-01" db="EMBL/GenBank/DDBJ databases">
        <authorList>
            <person name="Allen C."/>
            <person name="Tagirdzhanova G."/>
        </authorList>
    </citation>
    <scope>NUCLEOTIDE SEQUENCE [LARGE SCALE GENOMIC DNA]</scope>
</reference>
<feature type="transmembrane region" description="Helical" evidence="5">
    <location>
        <begin position="85"/>
        <end position="109"/>
    </location>
</feature>
<dbReference type="InterPro" id="IPR019826">
    <property type="entry name" value="Carboxylesterase_B_AS"/>
</dbReference>
<evidence type="ECO:0000256" key="4">
    <source>
        <dbReference type="SAM" id="MobiDB-lite"/>
    </source>
</evidence>
<feature type="compositionally biased region" description="Polar residues" evidence="4">
    <location>
        <begin position="1"/>
        <end position="11"/>
    </location>
</feature>
<feature type="compositionally biased region" description="Acidic residues" evidence="4">
    <location>
        <begin position="32"/>
        <end position="49"/>
    </location>
</feature>
<dbReference type="SUPFAM" id="SSF53474">
    <property type="entry name" value="alpha/beta-Hydrolases"/>
    <property type="match status" value="1"/>
</dbReference>
<proteinExistence type="inferred from homology"/>
<evidence type="ECO:0000256" key="2">
    <source>
        <dbReference type="ARBA" id="ARBA00022801"/>
    </source>
</evidence>
<sequence>MANRSRTSTPGAASIRLLPQGASKTRDVQNHDDDDFAGDTDSDFGDENEPLQGGGGQHSAEEERTPPRSRSSSRRNNCKNCCDSLGVLFGLGIVLTVIFVAFASGIAYWSKYVRHSDGSPKEDSSPRVDLGYATYVGTALSVQPPSDDGGNLHNVSAPAVSVHRYLGMRYAAPPTGEQRWRAPGPPDNQTGLQSAKEFRSICIGLAVLPLPDSGPEEDCLFVNVWGPASFDANATGVPVWVFIQGGGYNANSNADIDGADVVARAGGNVVFVNFNYRVGLYGFLGIPQDDTSEASNFGLLDQRALLAWVQQHIHRFGGDPRHVVVHGGSAGAGSVALHTVTHDGRDDGLFAGVVSESLFVPTLPKCADVAYKFWKAVESVCPKGGKDALSVTSALACLRRQPTVILQRHANTNAPLQYHGEDRPGNAGFYWGPCVDGTLLTDRPSVLFANGKFVRVPMLYGINTDEGTVLVPNAASEGEVVEFLLNNYPGLADDNKGANVVHTHYPQEPSVPWHNDWYPTLAKMFGELTFVCPSVATLDAVASAAADVPLYAYRYAMQDPENMANGIGTVHMMDAAAIFGPSNVACCPPASYTTEPDADHSGDHDGNPGLVPIMMDYYLSFVRTFNPNTYKSAHATEWGQWSGKSRLVITSGSNQTMETVPDDQAERCRVWLDLAGVTEQ</sequence>
<protein>
    <recommendedName>
        <fullName evidence="3">Carboxylic ester hydrolase</fullName>
        <ecNumber evidence="3">3.1.1.-</ecNumber>
    </recommendedName>
</protein>
<feature type="domain" description="Carboxylesterase type B" evidence="6">
    <location>
        <begin position="156"/>
        <end position="670"/>
    </location>
</feature>
<dbReference type="EMBL" id="CAWUHD010000039">
    <property type="protein sequence ID" value="CAK7221093.1"/>
    <property type="molecule type" value="Genomic_DNA"/>
</dbReference>
<feature type="region of interest" description="Disordered" evidence="4">
    <location>
        <begin position="1"/>
        <end position="76"/>
    </location>
</feature>
<dbReference type="Pfam" id="PF00135">
    <property type="entry name" value="COesterase"/>
    <property type="match status" value="1"/>
</dbReference>
<evidence type="ECO:0000256" key="5">
    <source>
        <dbReference type="SAM" id="Phobius"/>
    </source>
</evidence>
<keyword evidence="2 3" id="KW-0378">Hydrolase</keyword>
<evidence type="ECO:0000313" key="8">
    <source>
        <dbReference type="Proteomes" id="UP001642482"/>
    </source>
</evidence>
<comment type="similarity">
    <text evidence="1 3">Belongs to the type-B carboxylesterase/lipase family.</text>
</comment>
<dbReference type="InterPro" id="IPR029058">
    <property type="entry name" value="AB_hydrolase_fold"/>
</dbReference>
<organism evidence="7 8">
    <name type="scientific">Sporothrix eucalyptigena</name>
    <dbReference type="NCBI Taxonomy" id="1812306"/>
    <lineage>
        <taxon>Eukaryota</taxon>
        <taxon>Fungi</taxon>
        <taxon>Dikarya</taxon>
        <taxon>Ascomycota</taxon>
        <taxon>Pezizomycotina</taxon>
        <taxon>Sordariomycetes</taxon>
        <taxon>Sordariomycetidae</taxon>
        <taxon>Ophiostomatales</taxon>
        <taxon>Ophiostomataceae</taxon>
        <taxon>Sporothrix</taxon>
    </lineage>
</organism>